<dbReference type="AlphaFoldDB" id="A0A7K0DVC3"/>
<accession>A0A7K0DVC3</accession>
<dbReference type="InterPro" id="IPR023213">
    <property type="entry name" value="CAT-like_dom_sf"/>
</dbReference>
<feature type="compositionally biased region" description="Low complexity" evidence="1">
    <location>
        <begin position="228"/>
        <end position="269"/>
    </location>
</feature>
<proteinExistence type="predicted"/>
<organism evidence="2 3">
    <name type="scientific">Nocardia aurantia</name>
    <dbReference type="NCBI Taxonomy" id="2585199"/>
    <lineage>
        <taxon>Bacteria</taxon>
        <taxon>Bacillati</taxon>
        <taxon>Actinomycetota</taxon>
        <taxon>Actinomycetes</taxon>
        <taxon>Mycobacteriales</taxon>
        <taxon>Nocardiaceae</taxon>
        <taxon>Nocardia</taxon>
    </lineage>
</organism>
<evidence type="ECO:0008006" key="4">
    <source>
        <dbReference type="Google" id="ProtNLM"/>
    </source>
</evidence>
<gene>
    <name evidence="2" type="ORF">NRB56_53230</name>
</gene>
<evidence type="ECO:0000313" key="2">
    <source>
        <dbReference type="EMBL" id="MQY29730.1"/>
    </source>
</evidence>
<feature type="region of interest" description="Disordered" evidence="1">
    <location>
        <begin position="154"/>
        <end position="300"/>
    </location>
</feature>
<feature type="compositionally biased region" description="Low complexity" evidence="1">
    <location>
        <begin position="154"/>
        <end position="170"/>
    </location>
</feature>
<dbReference type="EMBL" id="WEGI01000012">
    <property type="protein sequence ID" value="MQY29730.1"/>
    <property type="molecule type" value="Genomic_DNA"/>
</dbReference>
<dbReference type="Proteomes" id="UP000431401">
    <property type="component" value="Unassembled WGS sequence"/>
</dbReference>
<dbReference type="SUPFAM" id="SSF52777">
    <property type="entry name" value="CoA-dependent acyltransferases"/>
    <property type="match status" value="1"/>
</dbReference>
<evidence type="ECO:0000313" key="3">
    <source>
        <dbReference type="Proteomes" id="UP000431401"/>
    </source>
</evidence>
<feature type="compositionally biased region" description="Low complexity" evidence="1">
    <location>
        <begin position="197"/>
        <end position="222"/>
    </location>
</feature>
<keyword evidence="3" id="KW-1185">Reference proteome</keyword>
<sequence length="563" mass="58590">MSERGRVDRLGVVDEIFLRTHRGMGTPIVLQGVWRTDDPVEPELLERVYEALRRGPLGRRVIRARVPGARRRWQPTVAAHPLTVAPTPVSASTLLDWANTQGADLDPEYGPGWRLAATPVDDGGTAVSLTCSHVLADGRGLIYAIDAAITESTAGPAADASLPAATSSASRRPVTDGASTPAFAPGTSDPIAMASESGPAATTIASTSPVTTTTPEPDAAPATPNPAAPTTAPEPDGAPATPSFAAPTTAPEPDEAPATPSFAAPTTAPEPDEAPATPSPATPSGASEPATTTGAQPEDYRKLEVAAGQSDWADARRQWSIVLGGTIAALRRGIPSAPAAPDVRTSTALVATNDAVVTVPAAEWDRVTAESGGTANSLFVHVVAKMLWYSGFPEPTITASVPVDTRDEPRVDNDLSVTEVAITRADTPATVRAKCRAAYERRMTGPGGLPEEILQVVPDRLAYRLSRGAGERDILCSNLGVLPDSLRWLGQHRCRGVAARAIHPGLRPETLPRTRLSAYLSRLGDTYTLALVALDPALFPSRSGPAAGARATLSGLGLTATEW</sequence>
<reference evidence="2 3" key="1">
    <citation type="submission" date="2019-10" db="EMBL/GenBank/DDBJ databases">
        <title>Nocardia macrotermitis sp. nov. and Nocardia aurantia sp. nov., isolated from the gut of fungus growing-termite Macrotermes natalensis.</title>
        <authorList>
            <person name="Benndorf R."/>
            <person name="Schwitalla J."/>
            <person name="Martin K."/>
            <person name="De Beer W."/>
            <person name="Kaster A.-K."/>
            <person name="Vollmers J."/>
            <person name="Poulsen M."/>
            <person name="Beemelmanns C."/>
        </authorList>
    </citation>
    <scope>NUCLEOTIDE SEQUENCE [LARGE SCALE GENOMIC DNA]</scope>
    <source>
        <strain evidence="2 3">RB56</strain>
    </source>
</reference>
<dbReference type="Gene3D" id="3.30.559.10">
    <property type="entry name" value="Chloramphenicol acetyltransferase-like domain"/>
    <property type="match status" value="1"/>
</dbReference>
<name>A0A7K0DVC3_9NOCA</name>
<protein>
    <recommendedName>
        <fullName evidence="4">Condensation domain-containing protein</fullName>
    </recommendedName>
</protein>
<feature type="compositionally biased region" description="Low complexity" evidence="1">
    <location>
        <begin position="282"/>
        <end position="293"/>
    </location>
</feature>
<comment type="caution">
    <text evidence="2">The sequence shown here is derived from an EMBL/GenBank/DDBJ whole genome shotgun (WGS) entry which is preliminary data.</text>
</comment>
<evidence type="ECO:0000256" key="1">
    <source>
        <dbReference type="SAM" id="MobiDB-lite"/>
    </source>
</evidence>